<dbReference type="Proteomes" id="UP000310108">
    <property type="component" value="Unassembled WGS sequence"/>
</dbReference>
<protein>
    <submittedName>
        <fullName evidence="2">Uncharacterized protein</fullName>
    </submittedName>
</protein>
<accession>A0A4U6XID7</accession>
<organism evidence="2 3">
    <name type="scientific">Colletotrichum tanaceti</name>
    <dbReference type="NCBI Taxonomy" id="1306861"/>
    <lineage>
        <taxon>Eukaryota</taxon>
        <taxon>Fungi</taxon>
        <taxon>Dikarya</taxon>
        <taxon>Ascomycota</taxon>
        <taxon>Pezizomycotina</taxon>
        <taxon>Sordariomycetes</taxon>
        <taxon>Hypocreomycetidae</taxon>
        <taxon>Glomerellales</taxon>
        <taxon>Glomerellaceae</taxon>
        <taxon>Colletotrichum</taxon>
        <taxon>Colletotrichum destructivum species complex</taxon>
    </lineage>
</organism>
<evidence type="ECO:0000256" key="1">
    <source>
        <dbReference type="SAM" id="MobiDB-lite"/>
    </source>
</evidence>
<comment type="caution">
    <text evidence="2">The sequence shown here is derived from an EMBL/GenBank/DDBJ whole genome shotgun (WGS) entry which is preliminary data.</text>
</comment>
<dbReference type="EMBL" id="PJEX01000105">
    <property type="protein sequence ID" value="TKW55293.1"/>
    <property type="molecule type" value="Genomic_DNA"/>
</dbReference>
<keyword evidence="3" id="KW-1185">Reference proteome</keyword>
<gene>
    <name evidence="2" type="ORF">CTA1_1148</name>
</gene>
<evidence type="ECO:0000313" key="2">
    <source>
        <dbReference type="EMBL" id="TKW55293.1"/>
    </source>
</evidence>
<name>A0A4U6XID7_9PEZI</name>
<proteinExistence type="predicted"/>
<reference evidence="2 3" key="1">
    <citation type="journal article" date="2019" name="PLoS ONE">
        <title>Comparative genome analysis indicates high evolutionary potential of pathogenicity genes in Colletotrichum tanaceti.</title>
        <authorList>
            <person name="Lelwala R.V."/>
            <person name="Korhonen P.K."/>
            <person name="Young N.D."/>
            <person name="Scott J.B."/>
            <person name="Ades P.A."/>
            <person name="Gasser R.B."/>
            <person name="Taylor P.W.J."/>
        </authorList>
    </citation>
    <scope>NUCLEOTIDE SEQUENCE [LARGE SCALE GENOMIC DNA]</scope>
    <source>
        <strain evidence="2">BRIP57314</strain>
    </source>
</reference>
<sequence length="470" mass="49030">MIQSVMRLNIIHQVSLIVKYNNVAQAARNDLCRAPEILEPEPLIGPLGVGLQNRPRAGAVDDTGDARLGVQPHVGVERRAHGRDRPAKDLFAVRLDRLHQRLVAGKRAHRVREQQTADVHRDAGHRGSGGGGGGVGDGPADLGFDLGRVLLGDHAAVELEGHLAGHDVGVGAALDAADVEVGVGDALHPRAHPAVARVEGVQRVEDSDGALQRVDPGVRDGGVGLAPAHRDLHLQAPVVGRDDLVREARGDEQVGLRETLAQQPAGAELAPELLVVGEVKLDRAAQRGGGAEGLQRTHRECKGREVALADGGGPAVEDAVLDLGGVRVARPALARRHHVAVGVKRHGAAGAGVSTGVSAKATADDEVRDGLHAVGADLGGGHRVALGFEAEFPQQLGGALRVRRVVAGRRVGGHAHQGLEEAHLLVEVSVDPSVEALVTVAHFGLPDACRLQRRIGRCGGKEAEDINNSL</sequence>
<feature type="compositionally biased region" description="Gly residues" evidence="1">
    <location>
        <begin position="126"/>
        <end position="137"/>
    </location>
</feature>
<feature type="compositionally biased region" description="Basic and acidic residues" evidence="1">
    <location>
        <begin position="111"/>
        <end position="125"/>
    </location>
</feature>
<evidence type="ECO:0000313" key="3">
    <source>
        <dbReference type="Proteomes" id="UP000310108"/>
    </source>
</evidence>
<dbReference type="AlphaFoldDB" id="A0A4U6XID7"/>
<feature type="region of interest" description="Disordered" evidence="1">
    <location>
        <begin position="105"/>
        <end position="138"/>
    </location>
</feature>